<dbReference type="AlphaFoldDB" id="A0A6C0JJZ8"/>
<reference evidence="2" key="1">
    <citation type="journal article" date="2020" name="Nature">
        <title>Giant virus diversity and host interactions through global metagenomics.</title>
        <authorList>
            <person name="Schulz F."/>
            <person name="Roux S."/>
            <person name="Paez-Espino D."/>
            <person name="Jungbluth S."/>
            <person name="Walsh D.A."/>
            <person name="Denef V.J."/>
            <person name="McMahon K.D."/>
            <person name="Konstantinidis K.T."/>
            <person name="Eloe-Fadrosh E.A."/>
            <person name="Kyrpides N.C."/>
            <person name="Woyke T."/>
        </authorList>
    </citation>
    <scope>NUCLEOTIDE SEQUENCE</scope>
    <source>
        <strain evidence="2">GVMAG-M-3300027736-24</strain>
    </source>
</reference>
<organism evidence="2">
    <name type="scientific">viral metagenome</name>
    <dbReference type="NCBI Taxonomy" id="1070528"/>
    <lineage>
        <taxon>unclassified sequences</taxon>
        <taxon>metagenomes</taxon>
        <taxon>organismal metagenomes</taxon>
    </lineage>
</organism>
<evidence type="ECO:0000256" key="1">
    <source>
        <dbReference type="SAM" id="Phobius"/>
    </source>
</evidence>
<protein>
    <submittedName>
        <fullName evidence="2">Uncharacterized protein</fullName>
    </submittedName>
</protein>
<feature type="transmembrane region" description="Helical" evidence="1">
    <location>
        <begin position="137"/>
        <end position="157"/>
    </location>
</feature>
<proteinExistence type="predicted"/>
<sequence length="162" mass="18983">MSLAFYASPIDFKNIDLENKINEEKQKINKNMLLSSDNAKTTIKQSDTNIAEIHKNLKVENDNELANFYKSEMPKPPEQVYKTEEVYKTNDYLLINENQQKIQPKTTNSEMLNKLNSLIEMFEDQKEMKTGQKSEEIILYCFLGVFIIYIMDSFVNIGKYSR</sequence>
<evidence type="ECO:0000313" key="2">
    <source>
        <dbReference type="EMBL" id="QHU05703.1"/>
    </source>
</evidence>
<accession>A0A6C0JJZ8</accession>
<dbReference type="EMBL" id="MN740418">
    <property type="protein sequence ID" value="QHU05703.1"/>
    <property type="molecule type" value="Genomic_DNA"/>
</dbReference>
<name>A0A6C0JJZ8_9ZZZZ</name>
<keyword evidence="1" id="KW-0472">Membrane</keyword>
<keyword evidence="1" id="KW-0812">Transmembrane</keyword>
<keyword evidence="1" id="KW-1133">Transmembrane helix</keyword>